<organism evidence="2 3">
    <name type="scientific">Pseudopithomyces chartarum</name>
    <dbReference type="NCBI Taxonomy" id="1892770"/>
    <lineage>
        <taxon>Eukaryota</taxon>
        <taxon>Fungi</taxon>
        <taxon>Dikarya</taxon>
        <taxon>Ascomycota</taxon>
        <taxon>Pezizomycotina</taxon>
        <taxon>Dothideomycetes</taxon>
        <taxon>Pleosporomycetidae</taxon>
        <taxon>Pleosporales</taxon>
        <taxon>Massarineae</taxon>
        <taxon>Didymosphaeriaceae</taxon>
        <taxon>Pseudopithomyces</taxon>
    </lineage>
</organism>
<gene>
    <name evidence="2" type="ORF">GRF29_161g1299398</name>
</gene>
<comment type="caution">
    <text evidence="2">The sequence shown here is derived from an EMBL/GenBank/DDBJ whole genome shotgun (WGS) entry which is preliminary data.</text>
</comment>
<feature type="region of interest" description="Disordered" evidence="1">
    <location>
        <begin position="452"/>
        <end position="516"/>
    </location>
</feature>
<accession>A0AAN6LTG5</accession>
<dbReference type="EMBL" id="WVTA01000014">
    <property type="protein sequence ID" value="KAK3202470.1"/>
    <property type="molecule type" value="Genomic_DNA"/>
</dbReference>
<keyword evidence="3" id="KW-1185">Reference proteome</keyword>
<proteinExistence type="predicted"/>
<sequence>MARPAGMVKLPSELLLHITSHLRAEDSPQLEVLYANATLPIACSCHPTVNAALQLLRTLLEQPKLAAHVKSLHFSVVRRDIRKLYKDEFSKKHFSLAPLLKLCLRKLAEFGYSEEHPWWASLKNGIESAYVGLLLCVLPNLASLQYTIKELHRGHVVVDSVAALFGTNLLPDALGVETTLRKLRMSDLSFLRSMAFENLRVLNINSIAVPTLLQLNGPNTFRGTSGLSELSIGLSVFLMDKACVEEMTVCFRDLVDALGCHSLSTLKVKLEHETYCTFHTPPVFDVQFFIDQLSSLESSLKALAIEFDIQEDAAEWEFILDHCENQLSSLANFTNMESLKIPQDFFLATKENDPKSIVDDFPQHLQKLEIVCPNRMIIDWAKCFTNVPASSPYKGQKLQEIVLHCRDDVRSPSFVFTRKVKSVWSELNQSHHIATYVYDIDDNVTQSLSVLYKDDPGASDDDDDDAWNSEEDDDEEQEGDSYDVVDERSSETDEDMPDLEHFDDHNPSGMTVDDVD</sequence>
<dbReference type="Proteomes" id="UP001280581">
    <property type="component" value="Unassembled WGS sequence"/>
</dbReference>
<protein>
    <recommendedName>
        <fullName evidence="4">F-box domain-containing protein</fullName>
    </recommendedName>
</protein>
<reference evidence="2 3" key="1">
    <citation type="submission" date="2021-02" db="EMBL/GenBank/DDBJ databases">
        <title>Genome assembly of Pseudopithomyces chartarum.</title>
        <authorList>
            <person name="Jauregui R."/>
            <person name="Singh J."/>
            <person name="Voisey C."/>
        </authorList>
    </citation>
    <scope>NUCLEOTIDE SEQUENCE [LARGE SCALE GENOMIC DNA]</scope>
    <source>
        <strain evidence="2 3">AGR01</strain>
    </source>
</reference>
<evidence type="ECO:0000313" key="2">
    <source>
        <dbReference type="EMBL" id="KAK3202470.1"/>
    </source>
</evidence>
<feature type="compositionally biased region" description="Acidic residues" evidence="1">
    <location>
        <begin position="457"/>
        <end position="484"/>
    </location>
</feature>
<evidence type="ECO:0000256" key="1">
    <source>
        <dbReference type="SAM" id="MobiDB-lite"/>
    </source>
</evidence>
<dbReference type="AlphaFoldDB" id="A0AAN6LTG5"/>
<evidence type="ECO:0008006" key="4">
    <source>
        <dbReference type="Google" id="ProtNLM"/>
    </source>
</evidence>
<evidence type="ECO:0000313" key="3">
    <source>
        <dbReference type="Proteomes" id="UP001280581"/>
    </source>
</evidence>
<name>A0AAN6LTG5_9PLEO</name>